<gene>
    <name evidence="2" type="ORF">FR932_01855</name>
</gene>
<feature type="region of interest" description="Disordered" evidence="1">
    <location>
        <begin position="45"/>
        <end position="72"/>
    </location>
</feature>
<reference evidence="2 3" key="1">
    <citation type="submission" date="2019-09" db="EMBL/GenBank/DDBJ databases">
        <title>Hybrid Assembly of the complete Genome of the Deep-Sea Bacterium Moritella marina from long Nanopore and Illumina reads.</title>
        <authorList>
            <person name="Magin S."/>
            <person name="Georgoulis A."/>
            <person name="Papadimitriou K."/>
            <person name="Iliakis G."/>
            <person name="Vorgias C.E."/>
        </authorList>
    </citation>
    <scope>NUCLEOTIDE SEQUENCE [LARGE SCALE GENOMIC DNA]</scope>
    <source>
        <strain evidence="2 3">MP-1</strain>
    </source>
</reference>
<dbReference type="KEGG" id="mmaa:FR932_01855"/>
<evidence type="ECO:0000313" key="3">
    <source>
        <dbReference type="Proteomes" id="UP000327424"/>
    </source>
</evidence>
<dbReference type="AlphaFoldDB" id="A0A5J6WPV9"/>
<keyword evidence="3" id="KW-1185">Reference proteome</keyword>
<evidence type="ECO:0000256" key="1">
    <source>
        <dbReference type="SAM" id="MobiDB-lite"/>
    </source>
</evidence>
<name>A0A5J6WPV9_MORMI</name>
<protein>
    <submittedName>
        <fullName evidence="2">Uncharacterized protein</fullName>
    </submittedName>
</protein>
<sequence length="160" mass="17549">MVMGLNAQANTQIAVSKTVPAALSTKLSVTPQSSFSPASLLVSANSDNNVSQDRGESESRSQPAPISSKTRHNYDFALTETTRYSSAGRLLLNNPKPDYQVEIELSIPPSPSFVIGYAVNFNLEQYWLTNTSSSKSRISGWKDCNLLYSHRQFPTTMTPV</sequence>
<proteinExistence type="predicted"/>
<organism evidence="2 3">
    <name type="scientific">Moritella marina ATCC 15381</name>
    <dbReference type="NCBI Taxonomy" id="1202962"/>
    <lineage>
        <taxon>Bacteria</taxon>
        <taxon>Pseudomonadati</taxon>
        <taxon>Pseudomonadota</taxon>
        <taxon>Gammaproteobacteria</taxon>
        <taxon>Alteromonadales</taxon>
        <taxon>Moritellaceae</taxon>
        <taxon>Moritella</taxon>
    </lineage>
</organism>
<evidence type="ECO:0000313" key="2">
    <source>
        <dbReference type="EMBL" id="QFI40183.1"/>
    </source>
</evidence>
<dbReference type="Proteomes" id="UP000327424">
    <property type="component" value="Chromosome"/>
</dbReference>
<dbReference type="OrthoDB" id="6272517at2"/>
<dbReference type="EMBL" id="CP044399">
    <property type="protein sequence ID" value="QFI40183.1"/>
    <property type="molecule type" value="Genomic_DNA"/>
</dbReference>
<accession>A0A5J6WPV9</accession>